<dbReference type="SUPFAM" id="SSF53335">
    <property type="entry name" value="S-adenosyl-L-methionine-dependent methyltransferases"/>
    <property type="match status" value="1"/>
</dbReference>
<keyword evidence="4" id="KW-0067">ATP-binding</keyword>
<dbReference type="SMART" id="SM00490">
    <property type="entry name" value="HELICc"/>
    <property type="match status" value="1"/>
</dbReference>
<protein>
    <submittedName>
        <fullName evidence="4">DEAD/DEAH box helicase</fullName>
    </submittedName>
</protein>
<dbReference type="RefSeq" id="WP_378108222.1">
    <property type="nucleotide sequence ID" value="NZ_JBHSEN010000001.1"/>
</dbReference>
<dbReference type="Proteomes" id="UP001595965">
    <property type="component" value="Unassembled WGS sequence"/>
</dbReference>
<dbReference type="Pfam" id="PF22240">
    <property type="entry name" value="ISP_coupler"/>
    <property type="match status" value="1"/>
</dbReference>
<dbReference type="InterPro" id="IPR001650">
    <property type="entry name" value="Helicase_C-like"/>
</dbReference>
<dbReference type="PANTHER" id="PTHR47396:SF1">
    <property type="entry name" value="ATP-DEPENDENT HELICASE IRC3-RELATED"/>
    <property type="match status" value="1"/>
</dbReference>
<gene>
    <name evidence="4" type="ORF">ACFO0K_04335</name>
</gene>
<dbReference type="InterPro" id="IPR002052">
    <property type="entry name" value="DNA_methylase_N6_adenine_CS"/>
</dbReference>
<dbReference type="Pfam" id="PF04851">
    <property type="entry name" value="ResIII"/>
    <property type="match status" value="1"/>
</dbReference>
<organism evidence="4 5">
    <name type="scientific">Citricoccus alkalitolerans</name>
    <dbReference type="NCBI Taxonomy" id="246603"/>
    <lineage>
        <taxon>Bacteria</taxon>
        <taxon>Bacillati</taxon>
        <taxon>Actinomycetota</taxon>
        <taxon>Actinomycetes</taxon>
        <taxon>Micrococcales</taxon>
        <taxon>Micrococcaceae</taxon>
        <taxon>Citricoccus</taxon>
    </lineage>
</organism>
<feature type="domain" description="Helicase C-terminal" evidence="3">
    <location>
        <begin position="472"/>
        <end position="651"/>
    </location>
</feature>
<keyword evidence="4" id="KW-0378">Hydrolase</keyword>
<dbReference type="Pfam" id="PF02384">
    <property type="entry name" value="N6_Mtase"/>
    <property type="match status" value="1"/>
</dbReference>
<comment type="caution">
    <text evidence="4">The sequence shown here is derived from an EMBL/GenBank/DDBJ whole genome shotgun (WGS) entry which is preliminary data.</text>
</comment>
<dbReference type="CDD" id="cd22333">
    <property type="entry name" value="LlaBIII_nuclease-like"/>
    <property type="match status" value="1"/>
</dbReference>
<dbReference type="InterPro" id="IPR006935">
    <property type="entry name" value="Helicase/UvrB_N"/>
</dbReference>
<dbReference type="SUPFAM" id="SSF52540">
    <property type="entry name" value="P-loop containing nucleoside triphosphate hydrolases"/>
    <property type="match status" value="1"/>
</dbReference>
<dbReference type="Gene3D" id="3.40.1350.10">
    <property type="match status" value="1"/>
</dbReference>
<dbReference type="InterPro" id="IPR053980">
    <property type="entry name" value="ISP_coupler"/>
</dbReference>
<dbReference type="PROSITE" id="PS51192">
    <property type="entry name" value="HELICASE_ATP_BIND_1"/>
    <property type="match status" value="1"/>
</dbReference>
<evidence type="ECO:0000259" key="2">
    <source>
        <dbReference type="PROSITE" id="PS51192"/>
    </source>
</evidence>
<evidence type="ECO:0000313" key="4">
    <source>
        <dbReference type="EMBL" id="MFC4428906.1"/>
    </source>
</evidence>
<dbReference type="InterPro" id="IPR027417">
    <property type="entry name" value="P-loop_NTPase"/>
</dbReference>
<dbReference type="SMART" id="SM00487">
    <property type="entry name" value="DEXDc"/>
    <property type="match status" value="1"/>
</dbReference>
<reference evidence="5" key="1">
    <citation type="journal article" date="2019" name="Int. J. Syst. Evol. Microbiol.">
        <title>The Global Catalogue of Microorganisms (GCM) 10K type strain sequencing project: providing services to taxonomists for standard genome sequencing and annotation.</title>
        <authorList>
            <consortium name="The Broad Institute Genomics Platform"/>
            <consortium name="The Broad Institute Genome Sequencing Center for Infectious Disease"/>
            <person name="Wu L."/>
            <person name="Ma J."/>
        </authorList>
    </citation>
    <scope>NUCLEOTIDE SEQUENCE [LARGE SCALE GENOMIC DNA]</scope>
    <source>
        <strain evidence="5">CGMCC 1.12125</strain>
    </source>
</reference>
<name>A0ABV8XVK6_9MICC</name>
<evidence type="ECO:0000256" key="1">
    <source>
        <dbReference type="ARBA" id="ARBA00022747"/>
    </source>
</evidence>
<dbReference type="PRINTS" id="PR00507">
    <property type="entry name" value="N12N6MTFRASE"/>
</dbReference>
<keyword evidence="5" id="KW-1185">Reference proteome</keyword>
<keyword evidence="4" id="KW-0347">Helicase</keyword>
<dbReference type="EMBL" id="JBHSEN010000001">
    <property type="protein sequence ID" value="MFC4428906.1"/>
    <property type="molecule type" value="Genomic_DNA"/>
</dbReference>
<keyword evidence="1" id="KW-0680">Restriction system</keyword>
<evidence type="ECO:0000313" key="5">
    <source>
        <dbReference type="Proteomes" id="UP001595965"/>
    </source>
</evidence>
<dbReference type="CDD" id="cd17926">
    <property type="entry name" value="DEXHc_RE"/>
    <property type="match status" value="1"/>
</dbReference>
<dbReference type="InterPro" id="IPR014001">
    <property type="entry name" value="Helicase_ATP-bd"/>
</dbReference>
<dbReference type="Gene3D" id="3.40.50.300">
    <property type="entry name" value="P-loop containing nucleotide triphosphate hydrolases"/>
    <property type="match status" value="2"/>
</dbReference>
<evidence type="ECO:0000259" key="3">
    <source>
        <dbReference type="PROSITE" id="PS51194"/>
    </source>
</evidence>
<sequence>MTISSDTVVPAGTDHHAVTFAELLDRLVYSGLSEQEQGRRFERLAKRFLEVEPKYADQFSDVWLWNEWPGRDGKPDTGVDIVAKDRYTGELTGIQAKFYPPEKKLQKGQIDSFFTQLGKVDFAQGMVVNTSIEWSKHAEDALQDQSKPVTTLGINELTDSTIDWSQFTFENPERLVQSPKKEPRKYQREAIDDVIKGFETDDRGRLIMACGTGKTFTSLKLVEEMVPVGGSVLFLVPSIALLQQTLNEWTAQSETRIRAFAVCSDSSVGKNVSEDISAVEIGFPATTDPVKLANRSKISTGPDAITVVFSTYQSIDVINQAQQMGLADFDLVISDEAHRTTGITEPGQDGSTFTAVHDPAKLKAAKRLYMTATPRLYVQEAKAKAAQDDVAVYSMDDEATYGPEFHRLGFGKAVEMGHLTDYKVLVLAVNEDAVSRSFQSLFAEDADLKLDDAARIVGCWNGLSKRSVNGQKLDIQDIKPMGRAVAFARNIKESKRLAEQFESIGRELLANQSDSEELGLKMEAEHVDGTHSMLERTKKLDWLKESTDGNTVRILSNAKCLSEGVDVPTLDSVLFLNPRNSQVDVVQSVGRVMRKAEGKEYGYIILPIAVPADQDPETALNDNARYKVVWDVLQALRAHDDRFEAMVNKIDLGGATDRLDVITVNDPFNPDDGGAPTEGDDAAQRGSAEALFHLANAADWKDAIYARMVRKVGDRRYWEDWAKDVKDIADRHISRIRGILDGEDPRPREEFAGFLTGLRGNLNDSITESGAIEMLSQHLITKPIFDALFEDYDFTAHNPVSQVMESMLEVLQSYHLDSEVDTLEDFYRGVRIRAEGITSAEGKQKIITELYERFFKLAFPRTAESLGIVYTPLEVVDFIIRVVDDVLQQDFGVGITDEGVHVLDPFTGTGTFIVRLLQSGRIRPEDLLRKYTQELHANEILLMAYYIAALNIEATFHGLQVEQQTHTNPAHAAGPVASLEEAVVPEACAEVVGSADGVGYVPFDGIVLTDTFQMTEEGDTLDDHVFTSNNDRVVAQNQLDIRVIIGNPPYSAGQTSGNDNNANLKYPTLDESIRSTYAGRSTATLKNSLYDSYIRAIRWASNRILISDQGGVVCYVTNGGYIDGNTADGLRLSLADEFHDIYVYNLRGNQRTAGEQSRKEGGKIFDAGSRATVAILLLVKRPGPVNQGQLHYKDIGDYLTRDEKLQLVGDGELAALEWDEITPNAEGDWINQRDDRFSSYPPMSPKDGRHSIWALITSGLKTNRDAWLYNYSRGSLAESVSKTISEYSSQLGLPIENRDPKRISWSTGLEGRHGRGEVIKYNDALLHEVSYRPFNKSYAYVSKQLIDRPGRLSEVFPDILKRNPGIYLVAKTARTPFSVLSIESVADHGYYMDPGQLFARYTYVEGPGQGAGAQSDLFAEAQGSSPGITRVDNITDWALGEYRAAYGPQVSKDDIFYYVYGLLHSAEYRERYAADLKKSLPRIPRVPGQDRFDAFADAGRKLSELHIGYEAVEPYPLTEIVSSVAPEDEYERFTVTKMKYGGKSGAWDKTRIRYNAYVDLEGIPEETKRYMLGSRSGLDWILERYQIKTDKASGIVNDPNDWSREHEQPRYIIDLIGRIVTVSLETMKIVDGLPALGLDDD</sequence>
<feature type="domain" description="Helicase ATP-binding" evidence="2">
    <location>
        <begin position="195"/>
        <end position="392"/>
    </location>
</feature>
<proteinExistence type="predicted"/>
<dbReference type="Gene3D" id="3.40.50.150">
    <property type="entry name" value="Vaccinia Virus protein VP39"/>
    <property type="match status" value="1"/>
</dbReference>
<dbReference type="PROSITE" id="PS51194">
    <property type="entry name" value="HELICASE_CTER"/>
    <property type="match status" value="1"/>
</dbReference>
<dbReference type="InterPro" id="IPR050742">
    <property type="entry name" value="Helicase_Restrict-Modif_Enz"/>
</dbReference>
<dbReference type="Pfam" id="PF00271">
    <property type="entry name" value="Helicase_C"/>
    <property type="match status" value="1"/>
</dbReference>
<dbReference type="InterPro" id="IPR041635">
    <property type="entry name" value="Type_ISP_LLaBIII_C"/>
</dbReference>
<dbReference type="Pfam" id="PF13156">
    <property type="entry name" value="Mrr_cat_2"/>
    <property type="match status" value="1"/>
</dbReference>
<keyword evidence="4" id="KW-0547">Nucleotide-binding</keyword>
<dbReference type="GO" id="GO:0004386">
    <property type="term" value="F:helicase activity"/>
    <property type="evidence" value="ECO:0007669"/>
    <property type="project" value="UniProtKB-KW"/>
</dbReference>
<dbReference type="PROSITE" id="PS00092">
    <property type="entry name" value="N6_MTASE"/>
    <property type="match status" value="1"/>
</dbReference>
<dbReference type="PANTHER" id="PTHR47396">
    <property type="entry name" value="TYPE I RESTRICTION ENZYME ECOKI R PROTEIN"/>
    <property type="match status" value="1"/>
</dbReference>
<dbReference type="Pfam" id="PF18135">
    <property type="entry name" value="Type_ISP_C"/>
    <property type="match status" value="1"/>
</dbReference>
<dbReference type="InterPro" id="IPR003356">
    <property type="entry name" value="DNA_methylase_A-5"/>
</dbReference>
<accession>A0ABV8XVK6</accession>
<dbReference type="InterPro" id="IPR011856">
    <property type="entry name" value="tRNA_endonuc-like_dom_sf"/>
</dbReference>
<dbReference type="InterPro" id="IPR029063">
    <property type="entry name" value="SAM-dependent_MTases_sf"/>
</dbReference>
<dbReference type="InterPro" id="IPR039442">
    <property type="entry name" value="Mrr-like_dom"/>
</dbReference>